<keyword evidence="3 7" id="KW-0547">Nucleotide-binding</keyword>
<dbReference type="PANTHER" id="PTHR47969">
    <property type="entry name" value="CHROMOSOME-ASSOCIATED KINESIN KIF4A-RELATED"/>
    <property type="match status" value="1"/>
</dbReference>
<feature type="domain" description="Kinesin motor" evidence="10">
    <location>
        <begin position="14"/>
        <end position="337"/>
    </location>
</feature>
<evidence type="ECO:0000256" key="5">
    <source>
        <dbReference type="ARBA" id="ARBA00023054"/>
    </source>
</evidence>
<evidence type="ECO:0000313" key="12">
    <source>
        <dbReference type="Proteomes" id="UP001497392"/>
    </source>
</evidence>
<dbReference type="Pfam" id="PF00225">
    <property type="entry name" value="Kinesin"/>
    <property type="match status" value="1"/>
</dbReference>
<keyword evidence="8" id="KW-0493">Microtubule</keyword>
<feature type="transmembrane region" description="Helical" evidence="9">
    <location>
        <begin position="415"/>
        <end position="437"/>
    </location>
</feature>
<dbReference type="InterPro" id="IPR027417">
    <property type="entry name" value="P-loop_NTPase"/>
</dbReference>
<dbReference type="PROSITE" id="PS00411">
    <property type="entry name" value="KINESIN_MOTOR_1"/>
    <property type="match status" value="1"/>
</dbReference>
<dbReference type="EMBL" id="CAXHTA020000004">
    <property type="protein sequence ID" value="CAL5220576.1"/>
    <property type="molecule type" value="Genomic_DNA"/>
</dbReference>
<keyword evidence="6 7" id="KW-0505">Motor protein</keyword>
<comment type="similarity">
    <text evidence="7 8">Belongs to the TRAFAC class myosin-kinesin ATPase superfamily. Kinesin family.</text>
</comment>
<dbReference type="InterPro" id="IPR001752">
    <property type="entry name" value="Kinesin_motor_dom"/>
</dbReference>
<feature type="binding site" evidence="7">
    <location>
        <begin position="95"/>
        <end position="102"/>
    </location>
    <ligand>
        <name>ATP</name>
        <dbReference type="ChEBI" id="CHEBI:30616"/>
    </ligand>
</feature>
<evidence type="ECO:0000256" key="6">
    <source>
        <dbReference type="ARBA" id="ARBA00023175"/>
    </source>
</evidence>
<protein>
    <recommendedName>
        <fullName evidence="8">Kinesin-like protein</fullName>
    </recommendedName>
</protein>
<dbReference type="InterPro" id="IPR036961">
    <property type="entry name" value="Kinesin_motor_dom_sf"/>
</dbReference>
<sequence>MVRSGEAQICGISNVRVIARVRPPFQPEKPGGTACLSDSTLEVVSQDGSSLHFTFDKVHGLPSGAGNTQADIFSDVQDIVLSTLQGFNGCVMAYGQTGSGKTYTLAGDLDSNTEQGLLTRSVKHLAQGISEMTDGSEFQVHLSVVEIYCESIKDLLSDGPGSTSLAVQQDKELGIIIAGATKVAVTNESELVELTQQGLARRTVASTSVNAASSRSHCLITLTVQRHLPGGSVMHGKLTLVDLAGSERQDKTLAEGLTFEEGKLINKSLSALGNVVKALADNPSGHIPYRNSKLTRALQDTLGGKARMALIICCSPAAANAAETLSSLRFGTRAKGIMTSVQAPAVETPADSTHAEIAERVEAVCNEVLQGARDMIEEVRTLREENARLQAQANAAHPGLIPGHVDNARGAGVPIALLLMDVITVVMCLVAVCTAVCKVVDLVSRWMHNV</sequence>
<evidence type="ECO:0000256" key="2">
    <source>
        <dbReference type="ARBA" id="ARBA00022490"/>
    </source>
</evidence>
<name>A0ABP1FKU2_9CHLO</name>
<gene>
    <name evidence="11" type="primary">g2614</name>
    <name evidence="11" type="ORF">VP750_LOCUS2235</name>
</gene>
<organism evidence="11 12">
    <name type="scientific">Coccomyxa viridis</name>
    <dbReference type="NCBI Taxonomy" id="1274662"/>
    <lineage>
        <taxon>Eukaryota</taxon>
        <taxon>Viridiplantae</taxon>
        <taxon>Chlorophyta</taxon>
        <taxon>core chlorophytes</taxon>
        <taxon>Trebouxiophyceae</taxon>
        <taxon>Trebouxiophyceae incertae sedis</taxon>
        <taxon>Coccomyxaceae</taxon>
        <taxon>Coccomyxa</taxon>
    </lineage>
</organism>
<dbReference type="InterPro" id="IPR027640">
    <property type="entry name" value="Kinesin-like_fam"/>
</dbReference>
<reference evidence="11 12" key="1">
    <citation type="submission" date="2024-06" db="EMBL/GenBank/DDBJ databases">
        <authorList>
            <person name="Kraege A."/>
            <person name="Thomma B."/>
        </authorList>
    </citation>
    <scope>NUCLEOTIDE SEQUENCE [LARGE SCALE GENOMIC DNA]</scope>
</reference>
<evidence type="ECO:0000256" key="1">
    <source>
        <dbReference type="ARBA" id="ARBA00004496"/>
    </source>
</evidence>
<evidence type="ECO:0000313" key="11">
    <source>
        <dbReference type="EMBL" id="CAL5220576.1"/>
    </source>
</evidence>
<comment type="subcellular location">
    <subcellularLocation>
        <location evidence="1">Cytoplasm</location>
    </subcellularLocation>
</comment>
<evidence type="ECO:0000256" key="3">
    <source>
        <dbReference type="ARBA" id="ARBA00022741"/>
    </source>
</evidence>
<proteinExistence type="inferred from homology"/>
<dbReference type="SMART" id="SM00129">
    <property type="entry name" value="KISc"/>
    <property type="match status" value="1"/>
</dbReference>
<keyword evidence="9" id="KW-0472">Membrane</keyword>
<dbReference type="Gene3D" id="3.40.850.10">
    <property type="entry name" value="Kinesin motor domain"/>
    <property type="match status" value="1"/>
</dbReference>
<keyword evidence="4 7" id="KW-0067">ATP-binding</keyword>
<dbReference type="InterPro" id="IPR019821">
    <property type="entry name" value="Kinesin_motor_CS"/>
</dbReference>
<evidence type="ECO:0000256" key="9">
    <source>
        <dbReference type="SAM" id="Phobius"/>
    </source>
</evidence>
<evidence type="ECO:0000259" key="10">
    <source>
        <dbReference type="PROSITE" id="PS50067"/>
    </source>
</evidence>
<evidence type="ECO:0000256" key="8">
    <source>
        <dbReference type="RuleBase" id="RU000394"/>
    </source>
</evidence>
<keyword evidence="12" id="KW-1185">Reference proteome</keyword>
<dbReference type="Proteomes" id="UP001497392">
    <property type="component" value="Unassembled WGS sequence"/>
</dbReference>
<dbReference type="PANTHER" id="PTHR47969:SF15">
    <property type="entry name" value="CHROMOSOME-ASSOCIATED KINESIN KIF4A-RELATED"/>
    <property type="match status" value="1"/>
</dbReference>
<keyword evidence="5" id="KW-0175">Coiled coil</keyword>
<dbReference type="PROSITE" id="PS50067">
    <property type="entry name" value="KINESIN_MOTOR_2"/>
    <property type="match status" value="1"/>
</dbReference>
<evidence type="ECO:0000256" key="7">
    <source>
        <dbReference type="PROSITE-ProRule" id="PRU00283"/>
    </source>
</evidence>
<keyword evidence="2" id="KW-0963">Cytoplasm</keyword>
<accession>A0ABP1FKU2</accession>
<keyword evidence="9" id="KW-0812">Transmembrane</keyword>
<dbReference type="PRINTS" id="PR00380">
    <property type="entry name" value="KINESINHEAVY"/>
</dbReference>
<keyword evidence="9" id="KW-1133">Transmembrane helix</keyword>
<dbReference type="SUPFAM" id="SSF52540">
    <property type="entry name" value="P-loop containing nucleoside triphosphate hydrolases"/>
    <property type="match status" value="1"/>
</dbReference>
<comment type="caution">
    <text evidence="11">The sequence shown here is derived from an EMBL/GenBank/DDBJ whole genome shotgun (WGS) entry which is preliminary data.</text>
</comment>
<evidence type="ECO:0000256" key="4">
    <source>
        <dbReference type="ARBA" id="ARBA00022840"/>
    </source>
</evidence>